<sequence length="49" mass="5546">MVGKMGGFGLFGVVFKGRLITDNPKKTLARARVLEELVCHHLFIYLRRG</sequence>
<organism evidence="1 2">
    <name type="scientific">Bathymodiolus azoricus thioautotrophic gill symbiont</name>
    <dbReference type="NCBI Taxonomy" id="235205"/>
    <lineage>
        <taxon>Bacteria</taxon>
        <taxon>Pseudomonadati</taxon>
        <taxon>Pseudomonadota</taxon>
        <taxon>Gammaproteobacteria</taxon>
        <taxon>sulfur-oxidizing symbionts</taxon>
    </lineage>
</organism>
<reference evidence="1" key="1">
    <citation type="submission" date="2020-05" db="EMBL/GenBank/DDBJ databases">
        <authorList>
            <person name="Petersen J."/>
            <person name="Sayavedra L."/>
        </authorList>
    </citation>
    <scope>NUCLEOTIDE SEQUENCE</scope>
    <source>
        <strain evidence="1">B azoricus SOX Menez Gwen</strain>
    </source>
</reference>
<dbReference type="EMBL" id="CAESAP020000243">
    <property type="protein sequence ID" value="CAB5503946.1"/>
    <property type="molecule type" value="Genomic_DNA"/>
</dbReference>
<keyword evidence="2" id="KW-1185">Reference proteome</keyword>
<protein>
    <submittedName>
        <fullName evidence="1">Uncharacterized protein</fullName>
    </submittedName>
</protein>
<gene>
    <name evidence="1" type="ORF">AZO1586R_1677</name>
</gene>
<dbReference type="Proteomes" id="UP000635628">
    <property type="component" value="Unassembled WGS sequence"/>
</dbReference>
<name>A0ACA8ZUR8_9GAMM</name>
<comment type="caution">
    <text evidence="1">The sequence shown here is derived from an EMBL/GenBank/DDBJ whole genome shotgun (WGS) entry which is preliminary data.</text>
</comment>
<evidence type="ECO:0000313" key="1">
    <source>
        <dbReference type="EMBL" id="CAB5503946.1"/>
    </source>
</evidence>
<evidence type="ECO:0000313" key="2">
    <source>
        <dbReference type="Proteomes" id="UP000635628"/>
    </source>
</evidence>
<accession>A0ACA8ZUR8</accession>
<proteinExistence type="predicted"/>